<evidence type="ECO:0000313" key="1">
    <source>
        <dbReference type="EMBL" id="KAI1520548.1"/>
    </source>
</evidence>
<dbReference type="GO" id="GO:0008233">
    <property type="term" value="F:peptidase activity"/>
    <property type="evidence" value="ECO:0007669"/>
    <property type="project" value="UniProtKB-KW"/>
</dbReference>
<evidence type="ECO:0000313" key="2">
    <source>
        <dbReference type="Proteomes" id="UP000249757"/>
    </source>
</evidence>
<keyword evidence="1" id="KW-0378">Hydrolase</keyword>
<dbReference type="AlphaFoldDB" id="A0A2W1ET33"/>
<accession>A0A2W1ET33</accession>
<dbReference type="Pfam" id="PF00026">
    <property type="entry name" value="Asp"/>
    <property type="match status" value="1"/>
</dbReference>
<dbReference type="OrthoDB" id="2747330at2759"/>
<proteinExistence type="predicted"/>
<protein>
    <submittedName>
        <fullName evidence="1">Eukaryotic aspartyl protease</fullName>
    </submittedName>
</protein>
<dbReference type="InterPro" id="IPR033121">
    <property type="entry name" value="PEPTIDASE_A1"/>
</dbReference>
<comment type="caution">
    <text evidence="1">The sequence shown here is derived from an EMBL/GenBank/DDBJ whole genome shotgun (WGS) entry which is preliminary data.</text>
</comment>
<dbReference type="InterPro" id="IPR021109">
    <property type="entry name" value="Peptidase_aspartic_dom_sf"/>
</dbReference>
<name>A0A2W1ET33_9PLEO</name>
<dbReference type="Gene3D" id="2.40.70.10">
    <property type="entry name" value="Acid Proteases"/>
    <property type="match status" value="1"/>
</dbReference>
<gene>
    <name evidence="1" type="ORF">Ptr86124_000916</name>
</gene>
<dbReference type="SUPFAM" id="SSF50630">
    <property type="entry name" value="Acid proteases"/>
    <property type="match status" value="1"/>
</dbReference>
<keyword evidence="2" id="KW-1185">Reference proteome</keyword>
<sequence length="103" mass="11938">MTYCVNPMKFGDDPIHVLLDTGSSDLWTISTLQPQEQIRNRDVHQPDKSKIKEDYTFNITYGDNTYANDDVYVDREFQAHAYMTIHVLNICVDDTYFKGASHT</sequence>
<dbReference type="Proteomes" id="UP000249757">
    <property type="component" value="Unassembled WGS sequence"/>
</dbReference>
<dbReference type="EMBL" id="NRDI02000001">
    <property type="protein sequence ID" value="KAI1520548.1"/>
    <property type="molecule type" value="Genomic_DNA"/>
</dbReference>
<reference evidence="2" key="1">
    <citation type="journal article" date="2022" name="Microb. Genom.">
        <title>A global pangenome for the wheat fungal pathogen Pyrenophora tritici-repentis and prediction of effector protein structural homology.</title>
        <authorList>
            <person name="Moolhuijzen P.M."/>
            <person name="See P.T."/>
            <person name="Shi G."/>
            <person name="Powell H.R."/>
            <person name="Cockram J."/>
            <person name="Jorgensen L.N."/>
            <person name="Benslimane H."/>
            <person name="Strelkov S.E."/>
            <person name="Turner J."/>
            <person name="Liu Z."/>
            <person name="Moffat C.S."/>
        </authorList>
    </citation>
    <scope>NUCLEOTIDE SEQUENCE [LARGE SCALE GENOMIC DNA]</scope>
</reference>
<organism evidence="1 2">
    <name type="scientific">Pyrenophora tritici-repentis</name>
    <dbReference type="NCBI Taxonomy" id="45151"/>
    <lineage>
        <taxon>Eukaryota</taxon>
        <taxon>Fungi</taxon>
        <taxon>Dikarya</taxon>
        <taxon>Ascomycota</taxon>
        <taxon>Pezizomycotina</taxon>
        <taxon>Dothideomycetes</taxon>
        <taxon>Pleosporomycetidae</taxon>
        <taxon>Pleosporales</taxon>
        <taxon>Pleosporineae</taxon>
        <taxon>Pleosporaceae</taxon>
        <taxon>Pyrenophora</taxon>
    </lineage>
</organism>
<dbReference type="GO" id="GO:0006508">
    <property type="term" value="P:proteolysis"/>
    <property type="evidence" value="ECO:0007669"/>
    <property type="project" value="UniProtKB-KW"/>
</dbReference>
<keyword evidence="1" id="KW-0645">Protease</keyword>